<dbReference type="PANTHER" id="PTHR30335:SF1">
    <property type="entry name" value="NA(+)-TRANSLOCATING NADH-QUINONE REDUCTASE SUBUNIT E"/>
    <property type="match status" value="1"/>
</dbReference>
<sequence length="251" mass="27285">MELLQLFLKSIFIDNMVFATFLGMCSYLAVSKKVSTAVGLGAAVIFVMLVTVPLNFLLDQYLLRPGALVWLGEEYADYDLSFLTFILFIATIATMVQLVEMIVEKFAPALYTSLGIFLPLIAVNCAILGGSLFMQQKEFNNITEATVYGVGSGIGWFLAILAIAAIREKIRYSNVPPAFRGLGMTFILTGLMAIGFMSFGGMLSGGDEAEPKKDISEVTAPATTEVIEEVVIDTLVVEEVVNDSLTQTVQE</sequence>
<comment type="function">
    <text evidence="14">NQR complex catalyzes the reduction of ubiquinone-1 to ubiquinol by two successive reactions, coupled with the transport of Na(+) ions from the cytoplasm to the periplasm. NqrA to NqrE are probably involved in the second step, the conversion of ubisemiquinone to ubiquinol.</text>
</comment>
<evidence type="ECO:0000256" key="11">
    <source>
        <dbReference type="ARBA" id="ARBA00023075"/>
    </source>
</evidence>
<evidence type="ECO:0000313" key="15">
    <source>
        <dbReference type="EMBL" id="MFB9098658.1"/>
    </source>
</evidence>
<evidence type="ECO:0000256" key="13">
    <source>
        <dbReference type="ARBA" id="ARBA00023201"/>
    </source>
</evidence>
<keyword evidence="4" id="KW-0997">Cell inner membrane</keyword>
<evidence type="ECO:0000256" key="14">
    <source>
        <dbReference type="HAMAP-Rule" id="MF_00429"/>
    </source>
</evidence>
<dbReference type="InterPro" id="IPR010967">
    <property type="entry name" value="NqrE"/>
</dbReference>
<feature type="transmembrane region" description="Helical" evidence="14">
    <location>
        <begin position="78"/>
        <end position="99"/>
    </location>
</feature>
<evidence type="ECO:0000256" key="5">
    <source>
        <dbReference type="ARBA" id="ARBA00022692"/>
    </source>
</evidence>
<name>A0ABV5GTJ7_9FLAO</name>
<comment type="subunit">
    <text evidence="14">Composed of six subunits; NqrA, NqrB, NqrC, NqrD, NqrE and NqrF.</text>
</comment>
<accession>A0ABV5GTJ7</accession>
<dbReference type="EC" id="7.2.1.1" evidence="14"/>
<evidence type="ECO:0000256" key="2">
    <source>
        <dbReference type="ARBA" id="ARBA00022448"/>
    </source>
</evidence>
<evidence type="ECO:0000256" key="12">
    <source>
        <dbReference type="ARBA" id="ARBA00023136"/>
    </source>
</evidence>
<dbReference type="NCBIfam" id="TIGR01940">
    <property type="entry name" value="nqrE"/>
    <property type="match status" value="1"/>
</dbReference>
<evidence type="ECO:0000256" key="9">
    <source>
        <dbReference type="ARBA" id="ARBA00023053"/>
    </source>
</evidence>
<comment type="subcellular location">
    <subcellularLocation>
        <location evidence="14">Cell membrane</location>
        <topology evidence="14">Multi-pass membrane protein</topology>
    </subcellularLocation>
    <subcellularLocation>
        <location evidence="1">Endomembrane system</location>
        <topology evidence="1">Multi-pass membrane protein</topology>
    </subcellularLocation>
</comment>
<keyword evidence="8 14" id="KW-0520">NAD</keyword>
<dbReference type="RefSeq" id="WP_236458662.1">
    <property type="nucleotide sequence ID" value="NZ_CBCSGE010000001.1"/>
</dbReference>
<organism evidence="15 16">
    <name type="scientific">Flavobacterium jumunjinense</name>
    <dbReference type="NCBI Taxonomy" id="998845"/>
    <lineage>
        <taxon>Bacteria</taxon>
        <taxon>Pseudomonadati</taxon>
        <taxon>Bacteroidota</taxon>
        <taxon>Flavobacteriia</taxon>
        <taxon>Flavobacteriales</taxon>
        <taxon>Flavobacteriaceae</taxon>
        <taxon>Flavobacterium</taxon>
    </lineage>
</organism>
<keyword evidence="10 14" id="KW-0406">Ion transport</keyword>
<dbReference type="InterPro" id="IPR003667">
    <property type="entry name" value="NqrDE/RnfAE"/>
</dbReference>
<dbReference type="Proteomes" id="UP001589607">
    <property type="component" value="Unassembled WGS sequence"/>
</dbReference>
<keyword evidence="3 14" id="KW-1003">Cell membrane</keyword>
<reference evidence="15 16" key="1">
    <citation type="submission" date="2024-09" db="EMBL/GenBank/DDBJ databases">
        <authorList>
            <person name="Sun Q."/>
            <person name="Mori K."/>
        </authorList>
    </citation>
    <scope>NUCLEOTIDE SEQUENCE [LARGE SCALE GENOMIC DNA]</scope>
    <source>
        <strain evidence="15 16">CECT 7955</strain>
    </source>
</reference>
<protein>
    <recommendedName>
        <fullName evidence="14">Na(+)-translocating NADH-quinone reductase subunit E</fullName>
        <shortName evidence="14">Na(+)-NQR subunit E</shortName>
        <shortName evidence="14">Na(+)-translocating NQR subunit E</shortName>
        <ecNumber evidence="14">7.2.1.1</ecNumber>
    </recommendedName>
    <alternativeName>
        <fullName evidence="14">NQR complex subunit E</fullName>
    </alternativeName>
    <alternativeName>
        <fullName evidence="14">NQR-1 subunit E</fullName>
    </alternativeName>
</protein>
<keyword evidence="9 14" id="KW-0915">Sodium</keyword>
<keyword evidence="13 14" id="KW-0739">Sodium transport</keyword>
<feature type="transmembrane region" description="Helical" evidence="14">
    <location>
        <begin position="145"/>
        <end position="166"/>
    </location>
</feature>
<evidence type="ECO:0000256" key="6">
    <source>
        <dbReference type="ARBA" id="ARBA00022967"/>
    </source>
</evidence>
<keyword evidence="16" id="KW-1185">Reference proteome</keyword>
<feature type="transmembrane region" description="Helical" evidence="14">
    <location>
        <begin position="178"/>
        <end position="199"/>
    </location>
</feature>
<keyword evidence="5 14" id="KW-0812">Transmembrane</keyword>
<dbReference type="PANTHER" id="PTHR30335">
    <property type="entry name" value="INTEGRAL MEMBRANE PROTEIN OF SOXR-REDUCING COMPLEX"/>
    <property type="match status" value="1"/>
</dbReference>
<keyword evidence="12 14" id="KW-0472">Membrane</keyword>
<feature type="transmembrane region" description="Helical" evidence="14">
    <location>
        <begin position="6"/>
        <end position="30"/>
    </location>
</feature>
<dbReference type="InterPro" id="IPR050133">
    <property type="entry name" value="NqrDE/RnfAE_oxidrdctase"/>
</dbReference>
<evidence type="ECO:0000256" key="4">
    <source>
        <dbReference type="ARBA" id="ARBA00022519"/>
    </source>
</evidence>
<feature type="transmembrane region" description="Helical" evidence="14">
    <location>
        <begin position="37"/>
        <end position="58"/>
    </location>
</feature>
<evidence type="ECO:0000256" key="7">
    <source>
        <dbReference type="ARBA" id="ARBA00022989"/>
    </source>
</evidence>
<comment type="similarity">
    <text evidence="14">Belongs to the NqrDE/RnfAE family.</text>
</comment>
<gene>
    <name evidence="14 15" type="primary">nqrE</name>
    <name evidence="15" type="ORF">ACFFVF_19300</name>
</gene>
<keyword evidence="2 14" id="KW-0813">Transport</keyword>
<evidence type="ECO:0000256" key="8">
    <source>
        <dbReference type="ARBA" id="ARBA00023027"/>
    </source>
</evidence>
<keyword evidence="7 14" id="KW-1133">Transmembrane helix</keyword>
<keyword evidence="6 14" id="KW-1278">Translocase</keyword>
<dbReference type="Pfam" id="PF02508">
    <property type="entry name" value="Rnf-Nqr"/>
    <property type="match status" value="1"/>
</dbReference>
<feature type="transmembrane region" description="Helical" evidence="14">
    <location>
        <begin position="111"/>
        <end position="133"/>
    </location>
</feature>
<dbReference type="EMBL" id="JBHMEY010000094">
    <property type="protein sequence ID" value="MFB9098658.1"/>
    <property type="molecule type" value="Genomic_DNA"/>
</dbReference>
<proteinExistence type="inferred from homology"/>
<evidence type="ECO:0000256" key="3">
    <source>
        <dbReference type="ARBA" id="ARBA00022475"/>
    </source>
</evidence>
<comment type="catalytic activity">
    <reaction evidence="14">
        <text>a ubiquinone + n Na(+)(in) + NADH + H(+) = a ubiquinol + n Na(+)(out) + NAD(+)</text>
        <dbReference type="Rhea" id="RHEA:47748"/>
        <dbReference type="Rhea" id="RHEA-COMP:9565"/>
        <dbReference type="Rhea" id="RHEA-COMP:9566"/>
        <dbReference type="ChEBI" id="CHEBI:15378"/>
        <dbReference type="ChEBI" id="CHEBI:16389"/>
        <dbReference type="ChEBI" id="CHEBI:17976"/>
        <dbReference type="ChEBI" id="CHEBI:29101"/>
        <dbReference type="ChEBI" id="CHEBI:57540"/>
        <dbReference type="ChEBI" id="CHEBI:57945"/>
        <dbReference type="EC" id="7.2.1.1"/>
    </reaction>
</comment>
<comment type="caution">
    <text evidence="15">The sequence shown here is derived from an EMBL/GenBank/DDBJ whole genome shotgun (WGS) entry which is preliminary data.</text>
</comment>
<evidence type="ECO:0000256" key="10">
    <source>
        <dbReference type="ARBA" id="ARBA00023065"/>
    </source>
</evidence>
<evidence type="ECO:0000313" key="16">
    <source>
        <dbReference type="Proteomes" id="UP001589607"/>
    </source>
</evidence>
<keyword evidence="11 14" id="KW-0830">Ubiquinone</keyword>
<evidence type="ECO:0000256" key="1">
    <source>
        <dbReference type="ARBA" id="ARBA00004127"/>
    </source>
</evidence>
<dbReference type="HAMAP" id="MF_00429">
    <property type="entry name" value="NqrE"/>
    <property type="match status" value="1"/>
</dbReference>